<organism evidence="4 5">
    <name type="scientific">Porphyridium purpureum</name>
    <name type="common">Red alga</name>
    <name type="synonym">Porphyridium cruentum</name>
    <dbReference type="NCBI Taxonomy" id="35688"/>
    <lineage>
        <taxon>Eukaryota</taxon>
        <taxon>Rhodophyta</taxon>
        <taxon>Bangiophyceae</taxon>
        <taxon>Porphyridiales</taxon>
        <taxon>Porphyridiaceae</taxon>
        <taxon>Porphyridium</taxon>
    </lineage>
</organism>
<feature type="region of interest" description="Disordered" evidence="3">
    <location>
        <begin position="1"/>
        <end position="66"/>
    </location>
</feature>
<reference evidence="5" key="1">
    <citation type="journal article" date="2019" name="Nat. Commun.">
        <title>Expansion of phycobilisome linker gene families in mesophilic red algae.</title>
        <authorList>
            <person name="Lee J."/>
            <person name="Kim D."/>
            <person name="Bhattacharya D."/>
            <person name="Yoon H.S."/>
        </authorList>
    </citation>
    <scope>NUCLEOTIDE SEQUENCE [LARGE SCALE GENOMIC DNA]</scope>
    <source>
        <strain evidence="5">CCMP 1328</strain>
    </source>
</reference>
<dbReference type="OrthoDB" id="449062at2759"/>
<dbReference type="PROSITE" id="PS50176">
    <property type="entry name" value="ARM_REPEAT"/>
    <property type="match status" value="1"/>
</dbReference>
<dbReference type="SUPFAM" id="SSF48371">
    <property type="entry name" value="ARM repeat"/>
    <property type="match status" value="1"/>
</dbReference>
<dbReference type="AlphaFoldDB" id="A0A5J4YJA4"/>
<comment type="caution">
    <text evidence="4">The sequence shown here is derived from an EMBL/GenBank/DDBJ whole genome shotgun (WGS) entry which is preliminary data.</text>
</comment>
<gene>
    <name evidence="4" type="ORF">FVE85_1321</name>
</gene>
<keyword evidence="5" id="KW-1185">Reference proteome</keyword>
<feature type="compositionally biased region" description="Basic and acidic residues" evidence="3">
    <location>
        <begin position="136"/>
        <end position="146"/>
    </location>
</feature>
<dbReference type="Proteomes" id="UP000324585">
    <property type="component" value="Unassembled WGS sequence"/>
</dbReference>
<evidence type="ECO:0000313" key="5">
    <source>
        <dbReference type="Proteomes" id="UP000324585"/>
    </source>
</evidence>
<dbReference type="InterPro" id="IPR011989">
    <property type="entry name" value="ARM-like"/>
</dbReference>
<dbReference type="PANTHER" id="PTHR22895:SF0">
    <property type="entry name" value="ARMADILLO REPEAT-CONTAINING PROTEIN 6"/>
    <property type="match status" value="1"/>
</dbReference>
<dbReference type="InterPro" id="IPR000225">
    <property type="entry name" value="Armadillo"/>
</dbReference>
<dbReference type="PANTHER" id="PTHR22895">
    <property type="entry name" value="ARMADILLO REPEAT-CONTAINING PROTEIN 6"/>
    <property type="match status" value="1"/>
</dbReference>
<protein>
    <submittedName>
        <fullName evidence="4">Armadillo repeat-containing protein 6</fullName>
    </submittedName>
</protein>
<evidence type="ECO:0000256" key="3">
    <source>
        <dbReference type="SAM" id="MobiDB-lite"/>
    </source>
</evidence>
<feature type="compositionally biased region" description="Polar residues" evidence="3">
    <location>
        <begin position="153"/>
        <end position="174"/>
    </location>
</feature>
<dbReference type="EMBL" id="VRMN01000018">
    <property type="protein sequence ID" value="KAA8490874.1"/>
    <property type="molecule type" value="Genomic_DNA"/>
</dbReference>
<dbReference type="Gene3D" id="1.25.10.10">
    <property type="entry name" value="Leucine-rich Repeat Variant"/>
    <property type="match status" value="1"/>
</dbReference>
<keyword evidence="1" id="KW-0677">Repeat</keyword>
<evidence type="ECO:0000313" key="4">
    <source>
        <dbReference type="EMBL" id="KAA8490874.1"/>
    </source>
</evidence>
<dbReference type="InterPro" id="IPR016024">
    <property type="entry name" value="ARM-type_fold"/>
</dbReference>
<dbReference type="SMART" id="SM00185">
    <property type="entry name" value="ARM"/>
    <property type="match status" value="5"/>
</dbReference>
<feature type="region of interest" description="Disordered" evidence="3">
    <location>
        <begin position="108"/>
        <end position="174"/>
    </location>
</feature>
<name>A0A5J4YJA4_PORPP</name>
<evidence type="ECO:0000256" key="1">
    <source>
        <dbReference type="ARBA" id="ARBA00022737"/>
    </source>
</evidence>
<accession>A0A5J4YJA4</accession>
<evidence type="ECO:0000256" key="2">
    <source>
        <dbReference type="PROSITE-ProRule" id="PRU00259"/>
    </source>
</evidence>
<feature type="repeat" description="ARM" evidence="2">
    <location>
        <begin position="275"/>
        <end position="319"/>
    </location>
</feature>
<proteinExistence type="predicted"/>
<sequence length="561" mass="60727">MKGLRGALSPEHKRAKSPPLEATAADGMEEGMVMLSLSPKGQAHAQSTSPASPKSPKSPKIHKSGSVKAFILRALSETGEDMGMVAAEEEIKSPPVKRMEMEESTIRGGAKIFLNSSVREDSTVSGGGASPRKPRAFPDRRPESQKQEGSGIVRSSSRNRLYTPGTRSSTQYKMDQSKVMHKAESLDDILDALQNNRFDEQRMAQINRALPASYMSAASFDDFRESFIARNGLQNLVRVLRLYSDNVAIQDPLLTSLVVLGGSDLEAQRQILKVGGVEVLLNILSTGENEMTVQDRSISALVNLLLLPDAAKEIHEARGLTSVVAVMNALSAIGSVQAEGCAFLSNYGVIFPEHRQNIVDEDGIHAILECMNVHSDSRFVLMRACLALRNLAYKCPSVQRAMYSNQAVATLLKALQTHCSDGELCLEALLALYNLVVGDHISRLDVEQTLGIKVLVTTMSEQARNSSVLLVACALVHVLVTNSKKSHAAFIDAQGIELLIRLLGKATGKPKLLKVISAILKHYVEKEESELAGIAKNDPSVYVILFRALGAPSQGAPAAQR</sequence>